<dbReference type="EMBL" id="CAJJDN010000132">
    <property type="protein sequence ID" value="CAD8121390.1"/>
    <property type="molecule type" value="Genomic_DNA"/>
</dbReference>
<protein>
    <submittedName>
        <fullName evidence="1">Uncharacterized protein</fullName>
    </submittedName>
</protein>
<dbReference type="Proteomes" id="UP000692954">
    <property type="component" value="Unassembled WGS sequence"/>
</dbReference>
<evidence type="ECO:0000313" key="1">
    <source>
        <dbReference type="EMBL" id="CAD8121390.1"/>
    </source>
</evidence>
<name>A0A8S1R455_9CILI</name>
<organism evidence="1 2">
    <name type="scientific">Paramecium sonneborni</name>
    <dbReference type="NCBI Taxonomy" id="65129"/>
    <lineage>
        <taxon>Eukaryota</taxon>
        <taxon>Sar</taxon>
        <taxon>Alveolata</taxon>
        <taxon>Ciliophora</taxon>
        <taxon>Intramacronucleata</taxon>
        <taxon>Oligohymenophorea</taxon>
        <taxon>Peniculida</taxon>
        <taxon>Parameciidae</taxon>
        <taxon>Paramecium</taxon>
    </lineage>
</organism>
<comment type="caution">
    <text evidence="1">The sequence shown here is derived from an EMBL/GenBank/DDBJ whole genome shotgun (WGS) entry which is preliminary data.</text>
</comment>
<reference evidence="1" key="1">
    <citation type="submission" date="2021-01" db="EMBL/GenBank/DDBJ databases">
        <authorList>
            <consortium name="Genoscope - CEA"/>
            <person name="William W."/>
        </authorList>
    </citation>
    <scope>NUCLEOTIDE SEQUENCE</scope>
</reference>
<dbReference type="AlphaFoldDB" id="A0A8S1R455"/>
<evidence type="ECO:0000313" key="2">
    <source>
        <dbReference type="Proteomes" id="UP000692954"/>
    </source>
</evidence>
<keyword evidence="2" id="KW-1185">Reference proteome</keyword>
<proteinExistence type="predicted"/>
<accession>A0A8S1R455</accession>
<gene>
    <name evidence="1" type="ORF">PSON_ATCC_30995.1.T1320041</name>
</gene>
<sequence length="50" mass="6299">MKKGKWIEFGHKFLKQQVDISQKVRYFRSLNKNDENNFRFYLNIQSLWFK</sequence>